<dbReference type="PANTHER" id="PTHR46637">
    <property type="entry name" value="TIS1421-TRANSPOSASE PROTEIN A"/>
    <property type="match status" value="1"/>
</dbReference>
<feature type="region of interest" description="Disordered" evidence="1">
    <location>
        <begin position="102"/>
        <end position="132"/>
    </location>
</feature>
<gene>
    <name evidence="3" type="ORF">VP06_04925</name>
</gene>
<dbReference type="EMBL" id="LABX01000034">
    <property type="protein sequence ID" value="KMO39223.1"/>
    <property type="molecule type" value="Genomic_DNA"/>
</dbReference>
<evidence type="ECO:0000313" key="4">
    <source>
        <dbReference type="Proteomes" id="UP000035929"/>
    </source>
</evidence>
<evidence type="ECO:0000256" key="1">
    <source>
        <dbReference type="SAM" id="MobiDB-lite"/>
    </source>
</evidence>
<accession>A0A0J6T0W1</accession>
<proteinExistence type="predicted"/>
<dbReference type="PATRIC" id="fig|270351.6.peg.5049"/>
<feature type="domain" description="Insertion element IS402-like" evidence="2">
    <location>
        <begin position="7"/>
        <end position="77"/>
    </location>
</feature>
<dbReference type="InterPro" id="IPR025161">
    <property type="entry name" value="IS402-like_dom"/>
</dbReference>
<evidence type="ECO:0000313" key="3">
    <source>
        <dbReference type="EMBL" id="KMO39223.1"/>
    </source>
</evidence>
<name>A0A0J6T0W1_9HYPH</name>
<reference evidence="3 4" key="1">
    <citation type="submission" date="2015-03" db="EMBL/GenBank/DDBJ databases">
        <title>Genome sequencing of Methylobacterium aquaticum DSM16371 type strain.</title>
        <authorList>
            <person name="Chaudhry V."/>
            <person name="Patil P.B."/>
        </authorList>
    </citation>
    <scope>NUCLEOTIDE SEQUENCE [LARGE SCALE GENOMIC DNA]</scope>
    <source>
        <strain evidence="3 4">DSM 16371</strain>
    </source>
</reference>
<dbReference type="InterPro" id="IPR052909">
    <property type="entry name" value="Transposase_6_like"/>
</dbReference>
<dbReference type="Pfam" id="PF13340">
    <property type="entry name" value="DUF4096"/>
    <property type="match status" value="1"/>
</dbReference>
<evidence type="ECO:0000259" key="2">
    <source>
        <dbReference type="Pfam" id="PF13340"/>
    </source>
</evidence>
<sequence length="132" mass="14840">MAELFWLSDEQWQAMAPFMPTNQPGARRKDDRTIVSGILHVIKCGCRWKDCPSEYGPSTTVYNRFNRWSRRGFWTRMLEALAKAGWSGEAAALDSTYVKAQRAAHGGKGGHANRPSALRGRVRPPRSMSSPM</sequence>
<dbReference type="Proteomes" id="UP000035929">
    <property type="component" value="Unassembled WGS sequence"/>
</dbReference>
<dbReference type="NCBIfam" id="NF033580">
    <property type="entry name" value="transpos_IS5_3"/>
    <property type="match status" value="1"/>
</dbReference>
<protein>
    <submittedName>
        <fullName evidence="3">Transposase</fullName>
    </submittedName>
</protein>
<dbReference type="AlphaFoldDB" id="A0A0J6T0W1"/>
<dbReference type="PANTHER" id="PTHR46637:SF1">
    <property type="entry name" value="BLL5188 PROTEIN"/>
    <property type="match status" value="1"/>
</dbReference>
<organism evidence="3 4">
    <name type="scientific">Methylobacterium aquaticum</name>
    <dbReference type="NCBI Taxonomy" id="270351"/>
    <lineage>
        <taxon>Bacteria</taxon>
        <taxon>Pseudomonadati</taxon>
        <taxon>Pseudomonadota</taxon>
        <taxon>Alphaproteobacteria</taxon>
        <taxon>Hyphomicrobiales</taxon>
        <taxon>Methylobacteriaceae</taxon>
        <taxon>Methylobacterium</taxon>
    </lineage>
</organism>
<comment type="caution">
    <text evidence="3">The sequence shown here is derived from an EMBL/GenBank/DDBJ whole genome shotgun (WGS) entry which is preliminary data.</text>
</comment>